<reference evidence="3 4" key="1">
    <citation type="submission" date="2023-06" db="EMBL/GenBank/DDBJ databases">
        <title>Parasedimentitalea psychrophila sp. nov., a psychrophilic bacterium isolated from deep-sea sediment.</title>
        <authorList>
            <person name="Li A."/>
        </authorList>
    </citation>
    <scope>NUCLEOTIDE SEQUENCE [LARGE SCALE GENOMIC DNA]</scope>
    <source>
        <strain evidence="3 4">QS115</strain>
    </source>
</reference>
<feature type="transmembrane region" description="Helical" evidence="1">
    <location>
        <begin position="30"/>
        <end position="51"/>
    </location>
</feature>
<dbReference type="KEGG" id="ppso:QPJ95_04185"/>
<evidence type="ECO:0000313" key="4">
    <source>
        <dbReference type="Proteomes" id="UP001238334"/>
    </source>
</evidence>
<evidence type="ECO:0000313" key="3">
    <source>
        <dbReference type="EMBL" id="WIY26134.1"/>
    </source>
</evidence>
<feature type="chain" id="PRO_5040782622" description="Peptidase M23" evidence="2">
    <location>
        <begin position="19"/>
        <end position="56"/>
    </location>
</feature>
<evidence type="ECO:0000256" key="1">
    <source>
        <dbReference type="SAM" id="Phobius"/>
    </source>
</evidence>
<dbReference type="EMBL" id="CP127247">
    <property type="protein sequence ID" value="WIY26134.1"/>
    <property type="molecule type" value="Genomic_DNA"/>
</dbReference>
<protein>
    <recommendedName>
        <fullName evidence="5">Peptidase M23</fullName>
    </recommendedName>
</protein>
<accession>A0A9Y2L3C8</accession>
<dbReference type="Proteomes" id="UP001238334">
    <property type="component" value="Chromosome"/>
</dbReference>
<keyword evidence="1" id="KW-0472">Membrane</keyword>
<dbReference type="AlphaFoldDB" id="A0A9Y2L3C8"/>
<proteinExistence type="predicted"/>
<evidence type="ECO:0000256" key="2">
    <source>
        <dbReference type="SAM" id="SignalP"/>
    </source>
</evidence>
<dbReference type="RefSeq" id="WP_270920859.1">
    <property type="nucleotide sequence ID" value="NZ_CP127247.1"/>
</dbReference>
<keyword evidence="2" id="KW-0732">Signal</keyword>
<gene>
    <name evidence="3" type="ORF">QPJ95_04185</name>
</gene>
<keyword evidence="1" id="KW-1133">Transmembrane helix</keyword>
<keyword evidence="4" id="KW-1185">Reference proteome</keyword>
<sequence length="56" mass="5811">MKNLTLLPLLAFASPALAHTGAHIHPHEAAGWLPLVLGLTAIAGASILAYARSSRK</sequence>
<keyword evidence="1" id="KW-0812">Transmembrane</keyword>
<evidence type="ECO:0008006" key="5">
    <source>
        <dbReference type="Google" id="ProtNLM"/>
    </source>
</evidence>
<name>A0A9Y2L3C8_9RHOB</name>
<organism evidence="3 4">
    <name type="scientific">Parasedimentitalea psychrophila</name>
    <dbReference type="NCBI Taxonomy" id="2997337"/>
    <lineage>
        <taxon>Bacteria</taxon>
        <taxon>Pseudomonadati</taxon>
        <taxon>Pseudomonadota</taxon>
        <taxon>Alphaproteobacteria</taxon>
        <taxon>Rhodobacterales</taxon>
        <taxon>Paracoccaceae</taxon>
        <taxon>Parasedimentitalea</taxon>
    </lineage>
</organism>
<feature type="signal peptide" evidence="2">
    <location>
        <begin position="1"/>
        <end position="18"/>
    </location>
</feature>